<dbReference type="HOGENOM" id="CLU_546307_0_0_1"/>
<dbReference type="EMBL" id="AQGS01000443">
    <property type="protein sequence ID" value="EPS39888.1"/>
    <property type="molecule type" value="Genomic_DNA"/>
</dbReference>
<protein>
    <submittedName>
        <fullName evidence="1">Uncharacterized protein</fullName>
    </submittedName>
</protein>
<gene>
    <name evidence="1" type="ORF">H072_6377</name>
</gene>
<reference evidence="1 2" key="1">
    <citation type="journal article" date="2013" name="PLoS Genet.">
        <title>Genomic mechanisms accounting for the adaptation to parasitism in nematode-trapping fungi.</title>
        <authorList>
            <person name="Meerupati T."/>
            <person name="Andersson K.M."/>
            <person name="Friman E."/>
            <person name="Kumar D."/>
            <person name="Tunlid A."/>
            <person name="Ahren D."/>
        </authorList>
    </citation>
    <scope>NUCLEOTIDE SEQUENCE [LARGE SCALE GENOMIC DNA]</scope>
    <source>
        <strain evidence="1 2">CBS 200.50</strain>
    </source>
</reference>
<comment type="caution">
    <text evidence="1">The sequence shown here is derived from an EMBL/GenBank/DDBJ whole genome shotgun (WGS) entry which is preliminary data.</text>
</comment>
<name>S8BKJ7_DACHA</name>
<keyword evidence="2" id="KW-1185">Reference proteome</keyword>
<evidence type="ECO:0000313" key="2">
    <source>
        <dbReference type="Proteomes" id="UP000015100"/>
    </source>
</evidence>
<dbReference type="SUPFAM" id="SSF52047">
    <property type="entry name" value="RNI-like"/>
    <property type="match status" value="1"/>
</dbReference>
<evidence type="ECO:0000313" key="1">
    <source>
        <dbReference type="EMBL" id="EPS39888.1"/>
    </source>
</evidence>
<accession>S8BKJ7</accession>
<dbReference type="AlphaFoldDB" id="S8BKJ7"/>
<proteinExistence type="predicted"/>
<sequence length="499" mass="57035">MAPEVFDALELAGLESFEPLFIANSDALTDREDTKLPAALTEVHMTVKQVTMKPNFARNTLLRNPFLFLRSARTMLKKLTITSYAYQSEDDLTGYFHREISEVDVYEGLQELGIKLLGRNSIHKGAYWLGEIGKRCPNLEVSLQVDNRSSISRYGDPDLFSSLEPPGSILDIASPLIPCFTNLRFVEFSDDHFSKNSFQVLMSGISLVLKNCPSLKILIISSGYSDVQFNDLEEQTRDILGSSTPWAQLEHLSVSLKFHVMEGAIGSLRKLFFHFGISELSTRSLVDDEDDKRAHENLGPSWSEIDSLPWLNRIGITRKRWKMPKLKSLELSMNKEVTGLLNQYFDLDYEKIEEVTLIFDCWNRYLSVPERRYLVSKFSGVRLIILKKPGGMSWVEEIINLGPSLPALGEIYLVLDLYRRRMTLDGQRPENKLISEIQDAYGRKYEIEVLKDHYMSTAGIKILMQSKESRLAYQIDHQSKWLYTRPLQSKSHGIALIAS</sequence>
<reference evidence="2" key="2">
    <citation type="submission" date="2013-04" db="EMBL/GenBank/DDBJ databases">
        <title>Genomic mechanisms accounting for the adaptation to parasitism in nematode-trapping fungi.</title>
        <authorList>
            <person name="Ahren D.G."/>
        </authorList>
    </citation>
    <scope>NUCLEOTIDE SEQUENCE [LARGE SCALE GENOMIC DNA]</scope>
    <source>
        <strain evidence="2">CBS 200.50</strain>
    </source>
</reference>
<organism evidence="1 2">
    <name type="scientific">Dactylellina haptotyla (strain CBS 200.50)</name>
    <name type="common">Nematode-trapping fungus</name>
    <name type="synonym">Monacrosporium haptotylum</name>
    <dbReference type="NCBI Taxonomy" id="1284197"/>
    <lineage>
        <taxon>Eukaryota</taxon>
        <taxon>Fungi</taxon>
        <taxon>Dikarya</taxon>
        <taxon>Ascomycota</taxon>
        <taxon>Pezizomycotina</taxon>
        <taxon>Orbiliomycetes</taxon>
        <taxon>Orbiliales</taxon>
        <taxon>Orbiliaceae</taxon>
        <taxon>Dactylellina</taxon>
    </lineage>
</organism>
<dbReference type="Proteomes" id="UP000015100">
    <property type="component" value="Unassembled WGS sequence"/>
</dbReference>